<sequence length="516" mass="58943">MAVFTSTVLERVPAYLPIAAGFLAFLFLSLLFSPQRIYKAHRLGKSRILSLLAGQKSIRWHIDELVEQGYLQVNKALEKPFVINWWGLDCLFMPAKYLDDLRKADFDSLSFFQSLSDAFHLQASVGDLYSTNVMIDAVKRRLNPQLPKAMSYLVDECDHTFPAELGDAKDWKSYNALQMCSTLMHRVTSRILIGEEICRDPEYIKLSMKFSESVFMNGVMLSTLSLGPLRKMVSWIGSFGHRRTLNQLIRLLVPVIEKRLEEMKRDPAGPKPFDMVQFTIELARPSDKERTPERMAHQILQNLWAGSGAPGGLLTQMVYQVLMYPEYLESMREEIRSAVAEHGWTDKMLNNIPLVDSFLRETNRLYPNGAVTAARTVMGKPFQFHDGTTLPVGARIAFPSRAIMCDSANFDNPYQFDGFRFARLASQKESSSDSREQLYNSATVTKTNLAFGYGKHACVGRFYAVRKVKLVFCRLMLDYLVEWEDNVTERPPNLCIEGQLVPNPEQKIRIKRRAET</sequence>
<dbReference type="GO" id="GO:0005506">
    <property type="term" value="F:iron ion binding"/>
    <property type="evidence" value="ECO:0007669"/>
    <property type="project" value="InterPro"/>
</dbReference>
<comment type="cofactor">
    <cofactor evidence="1 7">
        <name>heme</name>
        <dbReference type="ChEBI" id="CHEBI:30413"/>
    </cofactor>
</comment>
<dbReference type="InterPro" id="IPR002403">
    <property type="entry name" value="Cyt_P450_E_grp-IV"/>
</dbReference>
<dbReference type="Pfam" id="PF00067">
    <property type="entry name" value="p450"/>
    <property type="match status" value="1"/>
</dbReference>
<evidence type="ECO:0000256" key="4">
    <source>
        <dbReference type="ARBA" id="ARBA00023002"/>
    </source>
</evidence>
<feature type="transmembrane region" description="Helical" evidence="9">
    <location>
        <begin position="12"/>
        <end position="32"/>
    </location>
</feature>
<dbReference type="InterPro" id="IPR036396">
    <property type="entry name" value="Cyt_P450_sf"/>
</dbReference>
<reference evidence="11" key="1">
    <citation type="journal article" date="2018" name="Proc. Natl. Acad. Sci. U.S.A.">
        <title>Linking secondary metabolites to gene clusters through genome sequencing of six diverse Aspergillus species.</title>
        <authorList>
            <person name="Kaerboelling I."/>
            <person name="Vesth T.C."/>
            <person name="Frisvad J.C."/>
            <person name="Nybo J.L."/>
            <person name="Theobald S."/>
            <person name="Kuo A."/>
            <person name="Bowyer P."/>
            <person name="Matsuda Y."/>
            <person name="Mondo S."/>
            <person name="Lyhne E.K."/>
            <person name="Kogle M.E."/>
            <person name="Clum A."/>
            <person name="Lipzen A."/>
            <person name="Salamov A."/>
            <person name="Ngan C.Y."/>
            <person name="Daum C."/>
            <person name="Chiniquy J."/>
            <person name="Barry K."/>
            <person name="LaButti K."/>
            <person name="Haridas S."/>
            <person name="Simmons B.A."/>
            <person name="Magnuson J.K."/>
            <person name="Mortensen U.H."/>
            <person name="Larsen T.O."/>
            <person name="Grigoriev I.V."/>
            <person name="Baker S.E."/>
            <person name="Andersen M.R."/>
        </authorList>
    </citation>
    <scope>NUCLEOTIDE SEQUENCE [LARGE SCALE GENOMIC DNA]</scope>
    <source>
        <strain evidence="11">IBT 16806</strain>
    </source>
</reference>
<keyword evidence="3 7" id="KW-0479">Metal-binding</keyword>
<dbReference type="PROSITE" id="PS00086">
    <property type="entry name" value="CYTOCHROME_P450"/>
    <property type="match status" value="1"/>
</dbReference>
<dbReference type="OMA" id="FLQFGYG"/>
<evidence type="ECO:0000256" key="6">
    <source>
        <dbReference type="ARBA" id="ARBA00023033"/>
    </source>
</evidence>
<dbReference type="RefSeq" id="XP_024677007.1">
    <property type="nucleotide sequence ID" value="XM_024823825.1"/>
</dbReference>
<evidence type="ECO:0000256" key="8">
    <source>
        <dbReference type="RuleBase" id="RU000461"/>
    </source>
</evidence>
<dbReference type="PANTHER" id="PTHR46206">
    <property type="entry name" value="CYTOCHROME P450"/>
    <property type="match status" value="1"/>
</dbReference>
<dbReference type="AlphaFoldDB" id="A0A2I1BSS5"/>
<keyword evidence="9" id="KW-1133">Transmembrane helix</keyword>
<dbReference type="GO" id="GO:0020037">
    <property type="term" value="F:heme binding"/>
    <property type="evidence" value="ECO:0007669"/>
    <property type="project" value="InterPro"/>
</dbReference>
<evidence type="ECO:0000313" key="11">
    <source>
        <dbReference type="Proteomes" id="UP000234474"/>
    </source>
</evidence>
<dbReference type="OrthoDB" id="1844152at2759"/>
<organism evidence="10 11">
    <name type="scientific">Aspergillus novofumigatus (strain IBT 16806)</name>
    <dbReference type="NCBI Taxonomy" id="1392255"/>
    <lineage>
        <taxon>Eukaryota</taxon>
        <taxon>Fungi</taxon>
        <taxon>Dikarya</taxon>
        <taxon>Ascomycota</taxon>
        <taxon>Pezizomycotina</taxon>
        <taxon>Eurotiomycetes</taxon>
        <taxon>Eurotiomycetidae</taxon>
        <taxon>Eurotiales</taxon>
        <taxon>Aspergillaceae</taxon>
        <taxon>Aspergillus</taxon>
        <taxon>Aspergillus subgen. Fumigati</taxon>
    </lineage>
</organism>
<dbReference type="Gene3D" id="1.10.630.10">
    <property type="entry name" value="Cytochrome P450"/>
    <property type="match status" value="1"/>
</dbReference>
<name>A0A2I1BSS5_ASPN1</name>
<dbReference type="SUPFAM" id="SSF48264">
    <property type="entry name" value="Cytochrome P450"/>
    <property type="match status" value="1"/>
</dbReference>
<comment type="similarity">
    <text evidence="2 8">Belongs to the cytochrome P450 family.</text>
</comment>
<comment type="caution">
    <text evidence="10">The sequence shown here is derived from an EMBL/GenBank/DDBJ whole genome shotgun (WGS) entry which is preliminary data.</text>
</comment>
<dbReference type="STRING" id="1392255.A0A2I1BSS5"/>
<dbReference type="EMBL" id="MSZS01000015">
    <property type="protein sequence ID" value="PKX88412.1"/>
    <property type="molecule type" value="Genomic_DNA"/>
</dbReference>
<gene>
    <name evidence="10" type="ORF">P174DRAFT_398032</name>
</gene>
<protein>
    <submittedName>
        <fullName evidence="10">SirB protein</fullName>
    </submittedName>
</protein>
<evidence type="ECO:0000256" key="9">
    <source>
        <dbReference type="SAM" id="Phobius"/>
    </source>
</evidence>
<dbReference type="GO" id="GO:0016705">
    <property type="term" value="F:oxidoreductase activity, acting on paired donors, with incorporation or reduction of molecular oxygen"/>
    <property type="evidence" value="ECO:0007669"/>
    <property type="project" value="InterPro"/>
</dbReference>
<keyword evidence="6 8" id="KW-0503">Monooxygenase</keyword>
<proteinExistence type="inferred from homology"/>
<dbReference type="GO" id="GO:0004497">
    <property type="term" value="F:monooxygenase activity"/>
    <property type="evidence" value="ECO:0007669"/>
    <property type="project" value="UniProtKB-KW"/>
</dbReference>
<keyword evidence="11" id="KW-1185">Reference proteome</keyword>
<dbReference type="InterPro" id="IPR001128">
    <property type="entry name" value="Cyt_P450"/>
</dbReference>
<dbReference type="InterPro" id="IPR017972">
    <property type="entry name" value="Cyt_P450_CS"/>
</dbReference>
<evidence type="ECO:0000256" key="2">
    <source>
        <dbReference type="ARBA" id="ARBA00010617"/>
    </source>
</evidence>
<accession>A0A2I1BSS5</accession>
<evidence type="ECO:0000313" key="10">
    <source>
        <dbReference type="EMBL" id="PKX88412.1"/>
    </source>
</evidence>
<dbReference type="Proteomes" id="UP000234474">
    <property type="component" value="Unassembled WGS sequence"/>
</dbReference>
<dbReference type="VEuPathDB" id="FungiDB:P174DRAFT_398032"/>
<dbReference type="PRINTS" id="PR00465">
    <property type="entry name" value="EP450IV"/>
</dbReference>
<keyword evidence="9" id="KW-0812">Transmembrane</keyword>
<evidence type="ECO:0000256" key="7">
    <source>
        <dbReference type="PIRSR" id="PIRSR602403-1"/>
    </source>
</evidence>
<dbReference type="CDD" id="cd11041">
    <property type="entry name" value="CYP503A1-like"/>
    <property type="match status" value="1"/>
</dbReference>
<feature type="binding site" description="axial binding residue" evidence="7">
    <location>
        <position position="458"/>
    </location>
    <ligand>
        <name>heme</name>
        <dbReference type="ChEBI" id="CHEBI:30413"/>
    </ligand>
    <ligandPart>
        <name>Fe</name>
        <dbReference type="ChEBI" id="CHEBI:18248"/>
    </ligandPart>
</feature>
<keyword evidence="9" id="KW-0472">Membrane</keyword>
<dbReference type="GO" id="GO:0019748">
    <property type="term" value="P:secondary metabolic process"/>
    <property type="evidence" value="ECO:0007669"/>
    <property type="project" value="UniProtKB-ARBA"/>
</dbReference>
<keyword evidence="5 7" id="KW-0408">Iron</keyword>
<keyword evidence="7 8" id="KW-0349">Heme</keyword>
<evidence type="ECO:0000256" key="5">
    <source>
        <dbReference type="ARBA" id="ARBA00023004"/>
    </source>
</evidence>
<evidence type="ECO:0000256" key="3">
    <source>
        <dbReference type="ARBA" id="ARBA00022723"/>
    </source>
</evidence>
<evidence type="ECO:0000256" key="1">
    <source>
        <dbReference type="ARBA" id="ARBA00001971"/>
    </source>
</evidence>
<dbReference type="GeneID" id="36531150"/>
<keyword evidence="4 8" id="KW-0560">Oxidoreductase</keyword>